<dbReference type="Gene3D" id="3.40.390.10">
    <property type="entry name" value="Collagenase (Catalytic Domain)"/>
    <property type="match status" value="1"/>
</dbReference>
<dbReference type="AlphaFoldDB" id="E4YZ01"/>
<reference evidence="1" key="1">
    <citation type="journal article" date="2010" name="Science">
        <title>Plasticity of animal genome architecture unmasked by rapid evolution of a pelagic tunicate.</title>
        <authorList>
            <person name="Denoeud F."/>
            <person name="Henriet S."/>
            <person name="Mungpakdee S."/>
            <person name="Aury J.M."/>
            <person name="Da Silva C."/>
            <person name="Brinkmann H."/>
            <person name="Mikhaleva J."/>
            <person name="Olsen L.C."/>
            <person name="Jubin C."/>
            <person name="Canestro C."/>
            <person name="Bouquet J.M."/>
            <person name="Danks G."/>
            <person name="Poulain J."/>
            <person name="Campsteijn C."/>
            <person name="Adamski M."/>
            <person name="Cross I."/>
            <person name="Yadetie F."/>
            <person name="Muffato M."/>
            <person name="Louis A."/>
            <person name="Butcher S."/>
            <person name="Tsagkogeorga G."/>
            <person name="Konrad A."/>
            <person name="Singh S."/>
            <person name="Jensen M.F."/>
            <person name="Cong E.H."/>
            <person name="Eikeseth-Otteraa H."/>
            <person name="Noel B."/>
            <person name="Anthouard V."/>
            <person name="Porcel B.M."/>
            <person name="Kachouri-Lafond R."/>
            <person name="Nishino A."/>
            <person name="Ugolini M."/>
            <person name="Chourrout P."/>
            <person name="Nishida H."/>
            <person name="Aasland R."/>
            <person name="Huzurbazar S."/>
            <person name="Westhof E."/>
            <person name="Delsuc F."/>
            <person name="Lehrach H."/>
            <person name="Reinhardt R."/>
            <person name="Weissenbach J."/>
            <person name="Roy S.W."/>
            <person name="Artiguenave F."/>
            <person name="Postlethwait J.H."/>
            <person name="Manak J.R."/>
            <person name="Thompson E.M."/>
            <person name="Jaillon O."/>
            <person name="Du Pasquier L."/>
            <person name="Boudinot P."/>
            <person name="Liberles D.A."/>
            <person name="Volff J.N."/>
            <person name="Philippe H."/>
            <person name="Lenhard B."/>
            <person name="Roest Crollius H."/>
            <person name="Wincker P."/>
            <person name="Chourrout D."/>
        </authorList>
    </citation>
    <scope>NUCLEOTIDE SEQUENCE [LARGE SCALE GENOMIC DNA]</scope>
</reference>
<evidence type="ECO:0000313" key="1">
    <source>
        <dbReference type="EMBL" id="CBY40679.1"/>
    </source>
</evidence>
<dbReference type="EMBL" id="FN656047">
    <property type="protein sequence ID" value="CBY40679.1"/>
    <property type="molecule type" value="Genomic_DNA"/>
</dbReference>
<dbReference type="Proteomes" id="UP000011014">
    <property type="component" value="Unassembled WGS sequence"/>
</dbReference>
<gene>
    <name evidence="1" type="ORF">GSOID_T00022703001</name>
</gene>
<organism evidence="1">
    <name type="scientific">Oikopleura dioica</name>
    <name type="common">Tunicate</name>
    <dbReference type="NCBI Taxonomy" id="34765"/>
    <lineage>
        <taxon>Eukaryota</taxon>
        <taxon>Metazoa</taxon>
        <taxon>Chordata</taxon>
        <taxon>Tunicata</taxon>
        <taxon>Appendicularia</taxon>
        <taxon>Copelata</taxon>
        <taxon>Oikopleuridae</taxon>
        <taxon>Oikopleura</taxon>
    </lineage>
</organism>
<dbReference type="GO" id="GO:0008237">
    <property type="term" value="F:metallopeptidase activity"/>
    <property type="evidence" value="ECO:0007669"/>
    <property type="project" value="InterPro"/>
</dbReference>
<proteinExistence type="predicted"/>
<name>E4YZ01_OIKDI</name>
<evidence type="ECO:0008006" key="2">
    <source>
        <dbReference type="Google" id="ProtNLM"/>
    </source>
</evidence>
<sequence>MLIVYLVAYLKWKYNIVIPGRAKAMGSNFPGSHGFPVNLWPRSPSKPLTVVPVLISDSFERAVIEEVYDVLNRLTSQSDCVEFRWITHADLGDYANWISLKPGSDCRTTVGLPSIEDGFRGGEVTLELGNDCQKTPAVLRTMLLHAVGTSPVREIKLNPCG</sequence>
<accession>E4YZ01</accession>
<dbReference type="InterPro" id="IPR024079">
    <property type="entry name" value="MetalloPept_cat_dom_sf"/>
</dbReference>
<protein>
    <recommendedName>
        <fullName evidence="2">Peptidase M12A domain-containing protein</fullName>
    </recommendedName>
</protein>